<evidence type="ECO:0000256" key="1">
    <source>
        <dbReference type="SAM" id="MobiDB-lite"/>
    </source>
</evidence>
<name>A0AAN9NF90_PHACN</name>
<proteinExistence type="predicted"/>
<gene>
    <name evidence="2" type="ORF">VNO80_11395</name>
</gene>
<comment type="caution">
    <text evidence="2">The sequence shown here is derived from an EMBL/GenBank/DDBJ whole genome shotgun (WGS) entry which is preliminary data.</text>
</comment>
<keyword evidence="3" id="KW-1185">Reference proteome</keyword>
<sequence length="108" mass="12119">MCHVGASNATNWSLEKSVSERESEESSQSIQGTREFRHETASGCNPQRHIWICRLPASPIFAVNDASLKRPHTFSLLFIACNSLALSQLLCSAFPPCYCEKTVTQRRF</sequence>
<dbReference type="Proteomes" id="UP001374584">
    <property type="component" value="Unassembled WGS sequence"/>
</dbReference>
<accession>A0AAN9NF90</accession>
<protein>
    <submittedName>
        <fullName evidence="2">Uncharacterized protein</fullName>
    </submittedName>
</protein>
<organism evidence="2 3">
    <name type="scientific">Phaseolus coccineus</name>
    <name type="common">Scarlet runner bean</name>
    <name type="synonym">Phaseolus multiflorus</name>
    <dbReference type="NCBI Taxonomy" id="3886"/>
    <lineage>
        <taxon>Eukaryota</taxon>
        <taxon>Viridiplantae</taxon>
        <taxon>Streptophyta</taxon>
        <taxon>Embryophyta</taxon>
        <taxon>Tracheophyta</taxon>
        <taxon>Spermatophyta</taxon>
        <taxon>Magnoliopsida</taxon>
        <taxon>eudicotyledons</taxon>
        <taxon>Gunneridae</taxon>
        <taxon>Pentapetalae</taxon>
        <taxon>rosids</taxon>
        <taxon>fabids</taxon>
        <taxon>Fabales</taxon>
        <taxon>Fabaceae</taxon>
        <taxon>Papilionoideae</taxon>
        <taxon>50 kb inversion clade</taxon>
        <taxon>NPAAA clade</taxon>
        <taxon>indigoferoid/millettioid clade</taxon>
        <taxon>Phaseoleae</taxon>
        <taxon>Phaseolus</taxon>
    </lineage>
</organism>
<feature type="region of interest" description="Disordered" evidence="1">
    <location>
        <begin position="1"/>
        <end position="42"/>
    </location>
</feature>
<evidence type="ECO:0000313" key="3">
    <source>
        <dbReference type="Proteomes" id="UP001374584"/>
    </source>
</evidence>
<evidence type="ECO:0000313" key="2">
    <source>
        <dbReference type="EMBL" id="KAK7369358.1"/>
    </source>
</evidence>
<dbReference type="AlphaFoldDB" id="A0AAN9NF90"/>
<dbReference type="EMBL" id="JAYMYR010000004">
    <property type="protein sequence ID" value="KAK7369358.1"/>
    <property type="molecule type" value="Genomic_DNA"/>
</dbReference>
<reference evidence="2 3" key="1">
    <citation type="submission" date="2024-01" db="EMBL/GenBank/DDBJ databases">
        <title>The genomes of 5 underutilized Papilionoideae crops provide insights into root nodulation and disease resistanc.</title>
        <authorList>
            <person name="Jiang F."/>
        </authorList>
    </citation>
    <scope>NUCLEOTIDE SEQUENCE [LARGE SCALE GENOMIC DNA]</scope>
    <source>
        <strain evidence="2">JINMINGXINNONG_FW02</strain>
        <tissue evidence="2">Leaves</tissue>
    </source>
</reference>